<keyword evidence="6" id="KW-0206">Cytoskeleton</keyword>
<dbReference type="GO" id="GO:0060271">
    <property type="term" value="P:cilium assembly"/>
    <property type="evidence" value="ECO:0007669"/>
    <property type="project" value="TreeGrafter"/>
</dbReference>
<reference evidence="9 10" key="1">
    <citation type="journal article" date="2021" name="Elife">
        <title>Chloroplast acquisition without the gene transfer in kleptoplastic sea slugs, Plakobranchus ocellatus.</title>
        <authorList>
            <person name="Maeda T."/>
            <person name="Takahashi S."/>
            <person name="Yoshida T."/>
            <person name="Shimamura S."/>
            <person name="Takaki Y."/>
            <person name="Nagai Y."/>
            <person name="Toyoda A."/>
            <person name="Suzuki Y."/>
            <person name="Arimoto A."/>
            <person name="Ishii H."/>
            <person name="Satoh N."/>
            <person name="Nishiyama T."/>
            <person name="Hasebe M."/>
            <person name="Maruyama T."/>
            <person name="Minagawa J."/>
            <person name="Obokata J."/>
            <person name="Shigenobu S."/>
        </authorList>
    </citation>
    <scope>NUCLEOTIDE SEQUENCE [LARGE SCALE GENOMIC DNA]</scope>
</reference>
<evidence type="ECO:0000256" key="4">
    <source>
        <dbReference type="ARBA" id="ARBA00022490"/>
    </source>
</evidence>
<dbReference type="GO" id="GO:0005814">
    <property type="term" value="C:centriole"/>
    <property type="evidence" value="ECO:0007669"/>
    <property type="project" value="UniProtKB-SubCell"/>
</dbReference>
<proteinExistence type="inferred from homology"/>
<dbReference type="EMBL" id="BLXT01006781">
    <property type="protein sequence ID" value="GFO33495.1"/>
    <property type="molecule type" value="Genomic_DNA"/>
</dbReference>
<keyword evidence="10" id="KW-1185">Reference proteome</keyword>
<organism evidence="9 10">
    <name type="scientific">Plakobranchus ocellatus</name>
    <dbReference type="NCBI Taxonomy" id="259542"/>
    <lineage>
        <taxon>Eukaryota</taxon>
        <taxon>Metazoa</taxon>
        <taxon>Spiralia</taxon>
        <taxon>Lophotrochozoa</taxon>
        <taxon>Mollusca</taxon>
        <taxon>Gastropoda</taxon>
        <taxon>Heterobranchia</taxon>
        <taxon>Euthyneura</taxon>
        <taxon>Panpulmonata</taxon>
        <taxon>Sacoglossa</taxon>
        <taxon>Placobranchoidea</taxon>
        <taxon>Plakobranchidae</taxon>
        <taxon>Plakobranchus</taxon>
    </lineage>
</organism>
<keyword evidence="5" id="KW-0970">Cilium biogenesis/degradation</keyword>
<protein>
    <submittedName>
        <fullName evidence="9">Hydrolethalus syndrome protein 1 homolog</fullName>
    </submittedName>
</protein>
<name>A0AAV4CNP9_9GAST</name>
<gene>
    <name evidence="9" type="ORF">PoB_006000000</name>
</gene>
<dbReference type="PANTHER" id="PTHR34174">
    <property type="entry name" value="HYDROLETHALUS SYNDROME PROTEIN 1"/>
    <property type="match status" value="1"/>
</dbReference>
<feature type="domain" description="Centriolar and ciliogenesis-associated protein HYLS1 C-terminal" evidence="8">
    <location>
        <begin position="228"/>
        <end position="308"/>
    </location>
</feature>
<evidence type="ECO:0000313" key="9">
    <source>
        <dbReference type="EMBL" id="GFO33495.1"/>
    </source>
</evidence>
<accession>A0AAV4CNP9</accession>
<evidence type="ECO:0000256" key="6">
    <source>
        <dbReference type="ARBA" id="ARBA00023212"/>
    </source>
</evidence>
<comment type="similarity">
    <text evidence="3">Belongs to the HYLS1 family.</text>
</comment>
<keyword evidence="4" id="KW-0963">Cytoplasm</keyword>
<evidence type="ECO:0000256" key="5">
    <source>
        <dbReference type="ARBA" id="ARBA00022794"/>
    </source>
</evidence>
<evidence type="ECO:0000256" key="3">
    <source>
        <dbReference type="ARBA" id="ARBA00010091"/>
    </source>
</evidence>
<evidence type="ECO:0000313" key="10">
    <source>
        <dbReference type="Proteomes" id="UP000735302"/>
    </source>
</evidence>
<evidence type="ECO:0000256" key="2">
    <source>
        <dbReference type="ARBA" id="ARBA00004138"/>
    </source>
</evidence>
<dbReference type="AlphaFoldDB" id="A0AAV4CNP9"/>
<evidence type="ECO:0000256" key="1">
    <source>
        <dbReference type="ARBA" id="ARBA00004114"/>
    </source>
</evidence>
<dbReference type="InterPro" id="IPR052319">
    <property type="entry name" value="Centriolar_ciliogenesis_assoc"/>
</dbReference>
<dbReference type="Proteomes" id="UP000735302">
    <property type="component" value="Unassembled WGS sequence"/>
</dbReference>
<evidence type="ECO:0000259" key="8">
    <source>
        <dbReference type="Pfam" id="PF15311"/>
    </source>
</evidence>
<dbReference type="PANTHER" id="PTHR34174:SF1">
    <property type="entry name" value="CENTRIOLAR AND CILIOGENESIS-ASSOCIATED PROTEIN HYLS1"/>
    <property type="match status" value="1"/>
</dbReference>
<comment type="caution">
    <text evidence="9">The sequence shown here is derived from an EMBL/GenBank/DDBJ whole genome shotgun (WGS) entry which is preliminary data.</text>
</comment>
<sequence>MEFTDSEIREELARLGYKDVPDDKLLEFKKDLMKLIQSERSKSNSLNSSVEERQNEEFVKSPEENILSDRQLWREKKYLEDWNYLGHDKVRPATAGPTASQRDYAARSFGLFEQPIDLGLDCPAQKYGKNNSSCGAEYCSCCCSPSEIGNRQMKRKTLRSTSAGQLCADESVSENDAAGIYELYERVRNLAMRDCECGKGKPTSSDYEPPYRISGVNKCPSFIRSGEPPHTKNLVKTLPWKRHQMYLRLWKAQPVVGEDIRKGIRSEMHAKMLQKDEIKKLPRKVFKPNKYVPPPENPRYKLRWDIRKANSQYEIPTNIHQNLNTP</sequence>
<dbReference type="InterPro" id="IPR027918">
    <property type="entry name" value="HYLS1_C_dom"/>
</dbReference>
<keyword evidence="7" id="KW-0966">Cell projection</keyword>
<evidence type="ECO:0000256" key="7">
    <source>
        <dbReference type="ARBA" id="ARBA00023273"/>
    </source>
</evidence>
<dbReference type="Pfam" id="PF15311">
    <property type="entry name" value="HYLS1_C"/>
    <property type="match status" value="1"/>
</dbReference>
<comment type="subcellular location">
    <subcellularLocation>
        <location evidence="2">Cell projection</location>
        <location evidence="2">Cilium</location>
    </subcellularLocation>
    <subcellularLocation>
        <location evidence="1">Cytoplasm</location>
        <location evidence="1">Cytoskeleton</location>
        <location evidence="1">Microtubule organizing center</location>
        <location evidence="1">Centrosome</location>
        <location evidence="1">Centriole</location>
    </subcellularLocation>
</comment>
<dbReference type="GO" id="GO:0097730">
    <property type="term" value="C:non-motile cilium"/>
    <property type="evidence" value="ECO:0007669"/>
    <property type="project" value="TreeGrafter"/>
</dbReference>